<reference evidence="2 3" key="1">
    <citation type="journal article" date="2023" name="G3 (Bethesda)">
        <title>A chromosome-level genome assembly of Zasmidium syzygii isolated from banana leaves.</title>
        <authorList>
            <person name="van Westerhoven A.C."/>
            <person name="Mehrabi R."/>
            <person name="Talebi R."/>
            <person name="Steentjes M.B.F."/>
            <person name="Corcolon B."/>
            <person name="Chong P.A."/>
            <person name="Kema G.H.J."/>
            <person name="Seidl M.F."/>
        </authorList>
    </citation>
    <scope>NUCLEOTIDE SEQUENCE [LARGE SCALE GENOMIC DNA]</scope>
    <source>
        <strain evidence="2 3">P124</strain>
    </source>
</reference>
<evidence type="ECO:0000313" key="3">
    <source>
        <dbReference type="Proteomes" id="UP001305779"/>
    </source>
</evidence>
<dbReference type="PANTHER" id="PTHR42085:SF1">
    <property type="entry name" value="F-BOX DOMAIN-CONTAINING PROTEIN"/>
    <property type="match status" value="1"/>
</dbReference>
<dbReference type="InterPro" id="IPR038883">
    <property type="entry name" value="AN11006-like"/>
</dbReference>
<dbReference type="Proteomes" id="UP001305779">
    <property type="component" value="Unassembled WGS sequence"/>
</dbReference>
<protein>
    <submittedName>
        <fullName evidence="2">Uncharacterized protein</fullName>
    </submittedName>
</protein>
<evidence type="ECO:0000256" key="1">
    <source>
        <dbReference type="SAM" id="MobiDB-lite"/>
    </source>
</evidence>
<keyword evidence="3" id="KW-1185">Reference proteome</keyword>
<accession>A0ABR0ECC5</accession>
<feature type="region of interest" description="Disordered" evidence="1">
    <location>
        <begin position="247"/>
        <end position="266"/>
    </location>
</feature>
<evidence type="ECO:0000313" key="2">
    <source>
        <dbReference type="EMBL" id="KAK4499160.1"/>
    </source>
</evidence>
<organism evidence="2 3">
    <name type="scientific">Zasmidium cellare</name>
    <name type="common">Wine cellar mold</name>
    <name type="synonym">Racodium cellare</name>
    <dbReference type="NCBI Taxonomy" id="395010"/>
    <lineage>
        <taxon>Eukaryota</taxon>
        <taxon>Fungi</taxon>
        <taxon>Dikarya</taxon>
        <taxon>Ascomycota</taxon>
        <taxon>Pezizomycotina</taxon>
        <taxon>Dothideomycetes</taxon>
        <taxon>Dothideomycetidae</taxon>
        <taxon>Mycosphaerellales</taxon>
        <taxon>Mycosphaerellaceae</taxon>
        <taxon>Zasmidium</taxon>
    </lineage>
</organism>
<comment type="caution">
    <text evidence="2">The sequence shown here is derived from an EMBL/GenBank/DDBJ whole genome shotgun (WGS) entry which is preliminary data.</text>
</comment>
<name>A0ABR0ECC5_ZASCE</name>
<sequence length="322" mass="36711">MSQDNTVTMASDEQPCLLLDKIPREVRNIIYEHLFVDGLVQLTKPDRPLENTVHLVNAPTFNVFLVCKQIHDEYEDVCFKNATIFIYASELDLQYSTFKFKRGVTKSLFQNVSQCHLKVPFGLLQEVGGEEEKFGDFIQTVVGGESEEDTYEREWTPSKDAVGRMSEMVKHLARWVKKDQASVFIDIVVHDDIGNFEDWIYLRLIQAPTFSEFICDSSLPFAAVRKLELCFSIDVALSSEIRAWDIEPEEPEDGGQDTASDDVNKETIKRETDDGILYETADSKQKCTWFLLPKCRSHAAGGLSDFRPIFNGLSQCTCCNHH</sequence>
<dbReference type="PANTHER" id="PTHR42085">
    <property type="entry name" value="F-BOX DOMAIN-CONTAINING PROTEIN"/>
    <property type="match status" value="1"/>
</dbReference>
<dbReference type="EMBL" id="JAXOVC010000007">
    <property type="protein sequence ID" value="KAK4499160.1"/>
    <property type="molecule type" value="Genomic_DNA"/>
</dbReference>
<proteinExistence type="predicted"/>
<gene>
    <name evidence="2" type="ORF">PRZ48_009672</name>
</gene>